<dbReference type="GO" id="GO:0006006">
    <property type="term" value="P:glucose metabolic process"/>
    <property type="evidence" value="ECO:0007669"/>
    <property type="project" value="TreeGrafter"/>
</dbReference>
<evidence type="ECO:0000256" key="1">
    <source>
        <dbReference type="ARBA" id="ARBA00001913"/>
    </source>
</evidence>
<dbReference type="PIRSF" id="PIRSF005096">
    <property type="entry name" value="GALM"/>
    <property type="match status" value="1"/>
</dbReference>
<dbReference type="PANTHER" id="PTHR10091">
    <property type="entry name" value="ALDOSE-1-EPIMERASE"/>
    <property type="match status" value="1"/>
</dbReference>
<evidence type="ECO:0000313" key="16">
    <source>
        <dbReference type="Proteomes" id="UP000003598"/>
    </source>
</evidence>
<dbReference type="GeneID" id="93558206"/>
<dbReference type="UniPathway" id="UPA00242"/>
<dbReference type="AlphaFoldDB" id="G5SU27"/>
<evidence type="ECO:0000313" key="15">
    <source>
        <dbReference type="EMBL" id="EHG99270.1"/>
    </source>
</evidence>
<dbReference type="STRING" id="762968.HMPREF9441_02882"/>
<feature type="active site" description="Proton donor" evidence="12">
    <location>
        <position position="184"/>
    </location>
</feature>
<dbReference type="Pfam" id="PF01263">
    <property type="entry name" value="Aldose_epim"/>
    <property type="match status" value="1"/>
</dbReference>
<evidence type="ECO:0000256" key="2">
    <source>
        <dbReference type="ARBA" id="ARBA00004496"/>
    </source>
</evidence>
<gene>
    <name evidence="15" type="ORF">HMPREF9441_02882</name>
</gene>
<dbReference type="InterPro" id="IPR014718">
    <property type="entry name" value="GH-type_carb-bd"/>
</dbReference>
<keyword evidence="16" id="KW-1185">Reference proteome</keyword>
<evidence type="ECO:0000256" key="4">
    <source>
        <dbReference type="ARBA" id="ARBA00006206"/>
    </source>
</evidence>
<evidence type="ECO:0000256" key="7">
    <source>
        <dbReference type="ARBA" id="ARBA00022553"/>
    </source>
</evidence>
<dbReference type="GO" id="GO:0004034">
    <property type="term" value="F:aldose 1-epimerase activity"/>
    <property type="evidence" value="ECO:0007669"/>
    <property type="project" value="UniProtKB-EC"/>
</dbReference>
<proteinExistence type="inferred from homology"/>
<evidence type="ECO:0000256" key="12">
    <source>
        <dbReference type="PIRSR" id="PIRSR005096-1"/>
    </source>
</evidence>
<keyword evidence="6" id="KW-0963">Cytoplasm</keyword>
<name>G5SU27_9BACT</name>
<dbReference type="InterPro" id="IPR011013">
    <property type="entry name" value="Gal_mutarotase_sf_dom"/>
</dbReference>
<feature type="binding site" evidence="13">
    <location>
        <position position="258"/>
    </location>
    <ligand>
        <name>beta-D-galactose</name>
        <dbReference type="ChEBI" id="CHEBI:27667"/>
    </ligand>
</feature>
<dbReference type="GO" id="GO:0005737">
    <property type="term" value="C:cytoplasm"/>
    <property type="evidence" value="ECO:0007669"/>
    <property type="project" value="UniProtKB-SubCell"/>
</dbReference>
<evidence type="ECO:0000256" key="14">
    <source>
        <dbReference type="PIRSR" id="PIRSR005096-3"/>
    </source>
</evidence>
<dbReference type="GO" id="GO:0033499">
    <property type="term" value="P:galactose catabolic process via UDP-galactose, Leloir pathway"/>
    <property type="evidence" value="ECO:0007669"/>
    <property type="project" value="TreeGrafter"/>
</dbReference>
<organism evidence="15 16">
    <name type="scientific">Paraprevotella clara YIT 11840</name>
    <dbReference type="NCBI Taxonomy" id="762968"/>
    <lineage>
        <taxon>Bacteria</taxon>
        <taxon>Pseudomonadati</taxon>
        <taxon>Bacteroidota</taxon>
        <taxon>Bacteroidia</taxon>
        <taxon>Bacteroidales</taxon>
        <taxon>Prevotellaceae</taxon>
        <taxon>Paraprevotella</taxon>
    </lineage>
</organism>
<dbReference type="GO" id="GO:0030246">
    <property type="term" value="F:carbohydrate binding"/>
    <property type="evidence" value="ECO:0007669"/>
    <property type="project" value="InterPro"/>
</dbReference>
<feature type="active site" description="Proton acceptor" evidence="12">
    <location>
        <position position="323"/>
    </location>
</feature>
<dbReference type="eggNOG" id="COG2017">
    <property type="taxonomic scope" value="Bacteria"/>
</dbReference>
<protein>
    <recommendedName>
        <fullName evidence="11">Aldose 1-epimerase</fullName>
        <ecNumber evidence="11">5.1.3.3</ecNumber>
    </recommendedName>
</protein>
<comment type="subunit">
    <text evidence="5">Monomer.</text>
</comment>
<dbReference type="EMBL" id="AFFY01000045">
    <property type="protein sequence ID" value="EHG99270.1"/>
    <property type="molecule type" value="Genomic_DNA"/>
</dbReference>
<dbReference type="SUPFAM" id="SSF74650">
    <property type="entry name" value="Galactose mutarotase-like"/>
    <property type="match status" value="1"/>
</dbReference>
<dbReference type="PANTHER" id="PTHR10091:SF0">
    <property type="entry name" value="GALACTOSE MUTAROTASE"/>
    <property type="match status" value="1"/>
</dbReference>
<comment type="catalytic activity">
    <reaction evidence="11">
        <text>alpha-D-glucose = beta-D-glucose</text>
        <dbReference type="Rhea" id="RHEA:10264"/>
        <dbReference type="ChEBI" id="CHEBI:15903"/>
        <dbReference type="ChEBI" id="CHEBI:17925"/>
        <dbReference type="EC" id="5.1.3.3"/>
    </reaction>
</comment>
<dbReference type="InterPro" id="IPR015443">
    <property type="entry name" value="Aldose_1-epimerase"/>
</dbReference>
<evidence type="ECO:0000256" key="3">
    <source>
        <dbReference type="ARBA" id="ARBA00005028"/>
    </source>
</evidence>
<dbReference type="InterPro" id="IPR008183">
    <property type="entry name" value="Aldose_1/G6P_1-epimerase"/>
</dbReference>
<comment type="cofactor">
    <cofactor evidence="1">
        <name>Ca(2+)</name>
        <dbReference type="ChEBI" id="CHEBI:29108"/>
    </cofactor>
</comment>
<reference evidence="15 16" key="1">
    <citation type="submission" date="2011-03" db="EMBL/GenBank/DDBJ databases">
        <authorList>
            <person name="Weinstock G."/>
            <person name="Sodergren E."/>
            <person name="Clifton S."/>
            <person name="Fulton L."/>
            <person name="Fulton B."/>
            <person name="Courtney L."/>
            <person name="Fronick C."/>
            <person name="Harrison M."/>
            <person name="Strong C."/>
            <person name="Farmer C."/>
            <person name="Delahaunty K."/>
            <person name="Markovic C."/>
            <person name="Hall O."/>
            <person name="Minx P."/>
            <person name="Tomlinson C."/>
            <person name="Mitreva M."/>
            <person name="Hou S."/>
            <person name="Chen J."/>
            <person name="Wollam A."/>
            <person name="Pepin K.H."/>
            <person name="Johnson M."/>
            <person name="Bhonagiri V."/>
            <person name="Zhang X."/>
            <person name="Suruliraj S."/>
            <person name="Warren W."/>
            <person name="Chinwalla A."/>
            <person name="Mardis E.R."/>
            <person name="Wilson R.K."/>
        </authorList>
    </citation>
    <scope>NUCLEOTIDE SEQUENCE [LARGE SCALE GENOMIC DNA]</scope>
    <source>
        <strain evidence="15 16">YIT 11840</strain>
    </source>
</reference>
<keyword evidence="8" id="KW-0106">Calcium</keyword>
<feature type="binding site" evidence="14">
    <location>
        <begin position="87"/>
        <end position="88"/>
    </location>
    <ligand>
        <name>beta-D-galactose</name>
        <dbReference type="ChEBI" id="CHEBI:27667"/>
    </ligand>
</feature>
<evidence type="ECO:0000256" key="5">
    <source>
        <dbReference type="ARBA" id="ARBA00011245"/>
    </source>
</evidence>
<accession>G5SU27</accession>
<comment type="subcellular location">
    <subcellularLocation>
        <location evidence="2">Cytoplasm</location>
    </subcellularLocation>
</comment>
<dbReference type="OrthoDB" id="9779408at2"/>
<dbReference type="PATRIC" id="fig|762968.3.peg.2564"/>
<evidence type="ECO:0000256" key="9">
    <source>
        <dbReference type="ARBA" id="ARBA00023235"/>
    </source>
</evidence>
<keyword evidence="9 11" id="KW-0413">Isomerase</keyword>
<dbReference type="Gene3D" id="2.70.98.10">
    <property type="match status" value="1"/>
</dbReference>
<dbReference type="CDD" id="cd09019">
    <property type="entry name" value="galactose_mutarotase_like"/>
    <property type="match status" value="1"/>
</dbReference>
<dbReference type="EC" id="5.1.3.3" evidence="11"/>
<comment type="pathway">
    <text evidence="3 11">Carbohydrate metabolism; hexose metabolism.</text>
</comment>
<evidence type="ECO:0000256" key="13">
    <source>
        <dbReference type="PIRSR" id="PIRSR005096-2"/>
    </source>
</evidence>
<evidence type="ECO:0000256" key="6">
    <source>
        <dbReference type="ARBA" id="ARBA00022490"/>
    </source>
</evidence>
<dbReference type="FunFam" id="2.70.98.10:FF:000003">
    <property type="entry name" value="Aldose 1-epimerase"/>
    <property type="match status" value="1"/>
</dbReference>
<evidence type="ECO:0000256" key="11">
    <source>
        <dbReference type="PIRNR" id="PIRNR005096"/>
    </source>
</evidence>
<dbReference type="NCBIfam" id="NF008277">
    <property type="entry name" value="PRK11055.1"/>
    <property type="match status" value="1"/>
</dbReference>
<evidence type="ECO:0000256" key="8">
    <source>
        <dbReference type="ARBA" id="ARBA00022837"/>
    </source>
</evidence>
<dbReference type="Proteomes" id="UP000003598">
    <property type="component" value="Unassembled WGS sequence"/>
</dbReference>
<dbReference type="RefSeq" id="WP_008621700.1">
    <property type="nucleotide sequence ID" value="NZ_JH376616.1"/>
</dbReference>
<sequence length="359" mass="39916">MSLKNISGLKREDFQAEVQGKQTDLFILRNNKGCEVAITNYGGALVAIMVPDRDGKMANVIQGHDNIQEVISSPEPFLSTLIGRYGNRICKGKFTLEGKEYSLTINNGPNSLHGGPTGCHARVWDAEQTDERTLRLHYVFADGEEGFPGKLDMNVVYSFTDDNELVIEYKGTTDKTTIVNMTNHGFFSLAGIANPTPTIEKLQCQINADYFIPIDNTSIPTGEIKPVKGTPFDFTTSHEIGERIDADDEQTRNGAGYDHCFVLNKREVGELSFAAKIYEPVSGRTMEVYTTEPGVQVYTDNWADGYKGQLGATFPRRSAICFEAQHFPDSPNRPYFPSVVLKAGETYTQKTIYKFGVEK</sequence>
<dbReference type="HOGENOM" id="CLU_031753_2_0_10"/>
<keyword evidence="10 11" id="KW-0119">Carbohydrate metabolism</keyword>
<keyword evidence="7" id="KW-0597">Phosphoprotein</keyword>
<evidence type="ECO:0000256" key="10">
    <source>
        <dbReference type="ARBA" id="ARBA00023277"/>
    </source>
</evidence>
<dbReference type="InterPro" id="IPR047215">
    <property type="entry name" value="Galactose_mutarotase-like"/>
</dbReference>
<comment type="caution">
    <text evidence="15">The sequence shown here is derived from an EMBL/GenBank/DDBJ whole genome shotgun (WGS) entry which is preliminary data.</text>
</comment>
<comment type="similarity">
    <text evidence="4 11">Belongs to the aldose epimerase family.</text>
</comment>